<evidence type="ECO:0000256" key="2">
    <source>
        <dbReference type="ARBA" id="ARBA00008610"/>
    </source>
</evidence>
<evidence type="ECO:0000313" key="12">
    <source>
        <dbReference type="EMBL" id="AHH09551.1"/>
    </source>
</evidence>
<organism evidence="12 13">
    <name type="scientific">Borrelia parkeri SLO</name>
    <dbReference type="NCBI Taxonomy" id="1313294"/>
    <lineage>
        <taxon>Bacteria</taxon>
        <taxon>Pseudomonadati</taxon>
        <taxon>Spirochaetota</taxon>
        <taxon>Spirochaetia</taxon>
        <taxon>Spirochaetales</taxon>
        <taxon>Borreliaceae</taxon>
        <taxon>Borrelia</taxon>
    </lineage>
</organism>
<keyword evidence="8" id="KW-0472">Membrane</keyword>
<feature type="domain" description="ABC transporter substrate-binding protein PnrA-like" evidence="11">
    <location>
        <begin position="62"/>
        <end position="358"/>
    </location>
</feature>
<evidence type="ECO:0000256" key="10">
    <source>
        <dbReference type="ARBA" id="ARBA00023288"/>
    </source>
</evidence>
<keyword evidence="7" id="KW-0732">Signal</keyword>
<evidence type="ECO:0000256" key="4">
    <source>
        <dbReference type="ARBA" id="ARBA00022448"/>
    </source>
</evidence>
<evidence type="ECO:0000256" key="5">
    <source>
        <dbReference type="ARBA" id="ARBA00022475"/>
    </source>
</evidence>
<evidence type="ECO:0000313" key="13">
    <source>
        <dbReference type="Proteomes" id="UP000019331"/>
    </source>
</evidence>
<evidence type="ECO:0000259" key="11">
    <source>
        <dbReference type="Pfam" id="PF02608"/>
    </source>
</evidence>
<dbReference type="Proteomes" id="UP000019331">
    <property type="component" value="Chromosome"/>
</dbReference>
<keyword evidence="5" id="KW-1003">Cell membrane</keyword>
<keyword evidence="6" id="KW-0997">Cell inner membrane</keyword>
<proteinExistence type="inferred from homology"/>
<dbReference type="EMBL" id="CP005851">
    <property type="protein sequence ID" value="AHH09551.1"/>
    <property type="molecule type" value="Genomic_DNA"/>
</dbReference>
<evidence type="ECO:0000256" key="9">
    <source>
        <dbReference type="ARBA" id="ARBA00023139"/>
    </source>
</evidence>
<accession>A0ABN4C6L1</accession>
<keyword evidence="13" id="KW-1185">Reference proteome</keyword>
<evidence type="ECO:0000256" key="6">
    <source>
        <dbReference type="ARBA" id="ARBA00022519"/>
    </source>
</evidence>
<dbReference type="CDD" id="cd06354">
    <property type="entry name" value="PBP1_PrnA-like"/>
    <property type="match status" value="1"/>
</dbReference>
<keyword evidence="9" id="KW-0564">Palmitate</keyword>
<evidence type="ECO:0000256" key="3">
    <source>
        <dbReference type="ARBA" id="ARBA00011245"/>
    </source>
</evidence>
<dbReference type="PANTHER" id="PTHR34296:SF2">
    <property type="entry name" value="ABC TRANSPORTER GUANOSINE-BINDING PROTEIN NUPN"/>
    <property type="match status" value="1"/>
</dbReference>
<comment type="subcellular location">
    <subcellularLocation>
        <location evidence="1">Cell inner membrane</location>
        <topology evidence="1">Lipid-anchor</topology>
    </subcellularLocation>
</comment>
<evidence type="ECO:0000256" key="8">
    <source>
        <dbReference type="ARBA" id="ARBA00023136"/>
    </source>
</evidence>
<keyword evidence="10" id="KW-0449">Lipoprotein</keyword>
<keyword evidence="4" id="KW-0813">Transport</keyword>
<gene>
    <name evidence="12" type="ORF">BPA_0090900</name>
</gene>
<dbReference type="Gene3D" id="3.40.50.2300">
    <property type="match status" value="2"/>
</dbReference>
<dbReference type="InterPro" id="IPR050957">
    <property type="entry name" value="BMP_lipoprotein"/>
</dbReference>
<dbReference type="InterPro" id="IPR003760">
    <property type="entry name" value="PnrA-like"/>
</dbReference>
<comment type="similarity">
    <text evidence="2">Belongs to the BMP lipoprotein family.</text>
</comment>
<protein>
    <submittedName>
        <fullName evidence="12">Nucleoside-binding protein</fullName>
    </submittedName>
</protein>
<dbReference type="InterPro" id="IPR028082">
    <property type="entry name" value="Peripla_BP_I"/>
</dbReference>
<dbReference type="Pfam" id="PF02608">
    <property type="entry name" value="Bmp"/>
    <property type="match status" value="1"/>
</dbReference>
<sequence length="374" mass="41042">MVMRSKFLKTKNLMVTLLLICDIRVNMTMRSFYMNKFIMFIFVVLAFLSCDKKSLISKGKPIISLVAEGTFDDKSFGEDAWNGAKMLEEDFGVEIIGKASSSAAYASDFEDLKDKGSSVIWGVGFRLQEVTEQAATLNKDVNYGIVDVTYEDGIKLSDNLIGLSFKVEEASFLAGYLAAKASKTGKIGFIGGVEGVVINAFRYGYEAGAKYANKDIKLNAQYLGSFVDLSLARTISLKMYKDGTDVIFVAAGLAGLGAIEVSKELGTGYYIVGVDQDQSYLAPDNILTSVVKNVGKAIYEVTKNYLNTNDFDGGKVLKLGLENDFVSIVKHDSIKSDIKVEIEIIEDKIINGDISVPSTLDEYSKFLEIYNLLN</sequence>
<reference evidence="12" key="1">
    <citation type="submission" date="2016-10" db="EMBL/GenBank/DDBJ databases">
        <title>Comparative Genomics of Relapsing Fever Spirochetes.</title>
        <authorList>
            <person name="Schwan T.G."/>
            <person name="Raffel S.J."/>
            <person name="Porcella S.F."/>
            <person name="Martens C.A."/>
            <person name="Bruno D.P."/>
            <person name="Ricklefs S.M."/>
            <person name="Barbian K.B."/>
        </authorList>
    </citation>
    <scope>NUCLEOTIDE SEQUENCE</scope>
    <source>
        <strain evidence="12">SLO</strain>
    </source>
</reference>
<dbReference type="PANTHER" id="PTHR34296">
    <property type="entry name" value="TRANSCRIPTIONAL ACTIVATOR PROTEIN MED"/>
    <property type="match status" value="1"/>
</dbReference>
<comment type="subunit">
    <text evidence="3">Monomer.</text>
</comment>
<evidence type="ECO:0000256" key="7">
    <source>
        <dbReference type="ARBA" id="ARBA00022729"/>
    </source>
</evidence>
<evidence type="ECO:0000256" key="1">
    <source>
        <dbReference type="ARBA" id="ARBA00004519"/>
    </source>
</evidence>
<dbReference type="SUPFAM" id="SSF53822">
    <property type="entry name" value="Periplasmic binding protein-like I"/>
    <property type="match status" value="1"/>
</dbReference>
<name>A0ABN4C6L1_BORPR</name>